<dbReference type="Pfam" id="PF04465">
    <property type="entry name" value="DUF499"/>
    <property type="match status" value="1"/>
</dbReference>
<name>A0A7C5U4Q1_9BACT</name>
<evidence type="ECO:0000313" key="1">
    <source>
        <dbReference type="EMBL" id="HHR33582.1"/>
    </source>
</evidence>
<dbReference type="EMBL" id="DRXW01000091">
    <property type="protein sequence ID" value="HHR33582.1"/>
    <property type="molecule type" value="Genomic_DNA"/>
</dbReference>
<gene>
    <name evidence="1" type="ORF">ENM46_01385</name>
</gene>
<protein>
    <submittedName>
        <fullName evidence="1">DUF499 domain-containing protein</fullName>
    </submittedName>
</protein>
<proteinExistence type="predicted"/>
<comment type="caution">
    <text evidence="1">The sequence shown here is derived from an EMBL/GenBank/DDBJ whole genome shotgun (WGS) entry which is preliminary data.</text>
</comment>
<organism evidence="1">
    <name type="scientific">Fervidobacterium nodosum</name>
    <dbReference type="NCBI Taxonomy" id="2424"/>
    <lineage>
        <taxon>Bacteria</taxon>
        <taxon>Thermotogati</taxon>
        <taxon>Thermotogota</taxon>
        <taxon>Thermotogae</taxon>
        <taxon>Thermotogales</taxon>
        <taxon>Fervidobacteriaceae</taxon>
        <taxon>Fervidobacterium</taxon>
    </lineage>
</organism>
<dbReference type="AlphaFoldDB" id="A0A7C5U4Q1"/>
<reference evidence="1" key="1">
    <citation type="journal article" date="2020" name="mSystems">
        <title>Genome- and Community-Level Interaction Insights into Carbon Utilization and Element Cycling Functions of Hydrothermarchaeota in Hydrothermal Sediment.</title>
        <authorList>
            <person name="Zhou Z."/>
            <person name="Liu Y."/>
            <person name="Xu W."/>
            <person name="Pan J."/>
            <person name="Luo Z.H."/>
            <person name="Li M."/>
        </authorList>
    </citation>
    <scope>NUCLEOTIDE SEQUENCE [LARGE SCALE GENOMIC DNA]</scope>
    <source>
        <strain evidence="1">SpSt-1088</strain>
    </source>
</reference>
<sequence length="1035" mass="119515">MKSLFELCIPRESVFDETKREDVLDLTDLIQNKISPEEFFEETYITNGMKILFDTAFKRFHRKGQHGIIKLTQAMGGGKTHAMIALGLLAKYPRLREKVLGKEYKDSYLGEIRVVAFTGRESDAPFGIWGSIAEQLGKKEYFKDYYSPLQAPGLTAWINLLKGEPLLILLDELPPYLENAKSKVIGDSNLAVITTTALANLFNAIARDELSNVCLVISDLRATYEVGSELLQSSFKELENEIDRFALNIEPVQQSSDEVYQILRKRLFEKLPNDEEINSIALAYKSAVNEARQMGYTSISADQIYVGIKDSYPFHPCIRDLYARFKENPGFQQTRGLIRLMRAIVKQLYTGDEPLAKKKYLINVYDFDLNDHEMYTTIRQIKPSLANAIAHDIASNGKAVAEIYDRMLNQTFMQEVSKLILVASLADVPHALLGLSENEIMGYLCEPSKNMTDVKKALQEFAMRSWYINTDRDGRIYFQNVKNIIAEMNSLVDSYDNESAKKELRKFLEEKFKPNLGDCYQKVYVFPALDEIQLEQDKVSLVIVEPDERSYDLNPEVKEFYEYQRYKNRVMFLTGQRKTMENLYLKAKERKAITAIIKRMQEENVRDNDPQFQKAHDKLHRIELELLQSIRETFQSLYYPSKYGLLKADFLMEFLENDYNGEKQIREVLLRKQKFTNELDDENFRKKCEARLFTQKEMRWQDVKERAATNPEWQWHEPSALDTLLQSMLRKGIWRQDGGYIDKGPFPKEKTSVLIQQLDYNEDTGEAVLRLTPQYGDKIYYEINGIPTTASKLVENPREFRTQELKLSFICVDSTGEHETGDPVVWTNKITLKGRVYDKNGKKILELKASPNHKVKIRYTTDGSNPKENGGLYDEEVEIPTNTNLVLAVAEAEGIYSNEIQLKIKTEEEIEIDKLTPLTLIKTIKCPDNKLTYEELNVLKKRKVTLSDIRIAIYKGNSLSGNNYIDITIGNEIKCDAQAIEQILENIRNSLANDDNIRITFEYSIALFETGQEFLDYITDKKKTLSDFKKGEIIQ</sequence>
<dbReference type="Pfam" id="PF13287">
    <property type="entry name" value="Fn3_assoc"/>
    <property type="match status" value="1"/>
</dbReference>
<accession>A0A7C5U4Q1</accession>
<dbReference type="InterPro" id="IPR026876">
    <property type="entry name" value="Fn3_assoc_repeat"/>
</dbReference>
<dbReference type="InterPro" id="IPR007555">
    <property type="entry name" value="DUF499"/>
</dbReference>